<reference evidence="3" key="1">
    <citation type="submission" date="2016-03" db="EMBL/GenBank/DDBJ databases">
        <title>Draft genome sequence of Rosellinia necatrix.</title>
        <authorList>
            <person name="Kanematsu S."/>
        </authorList>
    </citation>
    <scope>NUCLEOTIDE SEQUENCE [LARGE SCALE GENOMIC DNA]</scope>
    <source>
        <strain evidence="3">W97</strain>
    </source>
</reference>
<dbReference type="OrthoDB" id="5125733at2759"/>
<protein>
    <submittedName>
        <fullName evidence="3">Putative HET domain-containing protein</fullName>
    </submittedName>
</protein>
<dbReference type="InterPro" id="IPR010730">
    <property type="entry name" value="HET"/>
</dbReference>
<evidence type="ECO:0000256" key="1">
    <source>
        <dbReference type="SAM" id="MobiDB-lite"/>
    </source>
</evidence>
<dbReference type="AlphaFoldDB" id="A0A1S8ABD6"/>
<evidence type="ECO:0000313" key="3">
    <source>
        <dbReference type="EMBL" id="GAW27408.1"/>
    </source>
</evidence>
<dbReference type="PANTHER" id="PTHR33112">
    <property type="entry name" value="DOMAIN PROTEIN, PUTATIVE-RELATED"/>
    <property type="match status" value="1"/>
</dbReference>
<evidence type="ECO:0000259" key="2">
    <source>
        <dbReference type="Pfam" id="PF06985"/>
    </source>
</evidence>
<feature type="domain" description="Heterokaryon incompatibility" evidence="2">
    <location>
        <begin position="223"/>
        <end position="374"/>
    </location>
</feature>
<feature type="region of interest" description="Disordered" evidence="1">
    <location>
        <begin position="541"/>
        <end position="566"/>
    </location>
</feature>
<evidence type="ECO:0000313" key="4">
    <source>
        <dbReference type="Proteomes" id="UP000054516"/>
    </source>
</evidence>
<dbReference type="Pfam" id="PF06985">
    <property type="entry name" value="HET"/>
    <property type="match status" value="1"/>
</dbReference>
<proteinExistence type="predicted"/>
<gene>
    <name evidence="3" type="ORF">SAMD00023353_13100040</name>
</gene>
<keyword evidence="4" id="KW-1185">Reference proteome</keyword>
<dbReference type="PANTHER" id="PTHR33112:SF16">
    <property type="entry name" value="HETEROKARYON INCOMPATIBILITY DOMAIN-CONTAINING PROTEIN"/>
    <property type="match status" value="1"/>
</dbReference>
<sequence length="769" mass="84960">MIPTEHFHHCHSCGKFVIDLERRRLSLDLRNDEDIPSDIFFFDATLQDVINGLVDGCELCVWLDSLWAGSSSSICERYGMLKAGENASRIPVCAETFSMSLVDRYPVDEVVFFGLWERDVALLPRQGRCRVFAQCSVDVFTPQGDAADRLIQNRPINRFPGSAGSLRLTRQWLENCQNSHPKCKGVSQTYMPLRVLHIRDDGCGSCDFHVTLKVTTGKPIEPFAALSYCWGGDQPYKTTTARMQSGNMSLKWRKLPRSIQDAIKTAAALGLRYLWADSLCIIQDDEEDKTSQIADMARIYSQATVTIIASRARRSVDGFLGEIDLASQTRLAVRLPIRCPDESQAVVGWAYLTHIEGSRGSSEPIDSRAWTLQERYLSNRVLDFGSRQTRWTCAMTSALASPPTAVVVPSGPASAGESYTDGWKWDKNPEDHTSQIMYLHGDLLADLAVMAAQRSSAAWIREWLHGRWHTVLSEYTPRLLSLPTDRILGISGVAEIFLAHLRGEGRDEGERYLAGMWGSSLPASLCWHAAAAVADERVGGGGAAAKSQGASDAERRPGLPPRPERYQGPSWSWAGVNCHVLFIYSRACQRDCQAVLLGADVRLANAAARCGSVTRGVLTLRARMRRSLWHAADGTLHVEPGDNGDTPGGVASANDTRGRKLQLAVVYPDSHDPLGISSKEYGPQVPVWLLEVGNCVGFKKRGPVGLIVQSRDSPCGRGPTRFRRVGLFHVNAKQPKGSTEITRHSTDKAEWEAELNLFEGHMARTIELE</sequence>
<organism evidence="3">
    <name type="scientific">Rosellinia necatrix</name>
    <name type="common">White root-rot fungus</name>
    <dbReference type="NCBI Taxonomy" id="77044"/>
    <lineage>
        <taxon>Eukaryota</taxon>
        <taxon>Fungi</taxon>
        <taxon>Dikarya</taxon>
        <taxon>Ascomycota</taxon>
        <taxon>Pezizomycotina</taxon>
        <taxon>Sordariomycetes</taxon>
        <taxon>Xylariomycetidae</taxon>
        <taxon>Xylariales</taxon>
        <taxon>Xylariaceae</taxon>
        <taxon>Rosellinia</taxon>
    </lineage>
</organism>
<dbReference type="Proteomes" id="UP000054516">
    <property type="component" value="Unassembled WGS sequence"/>
</dbReference>
<accession>A0A1S8ABD6</accession>
<dbReference type="STRING" id="77044.A0A1S8ABD6"/>
<name>A0A1S8ABD6_ROSNE</name>
<feature type="compositionally biased region" description="Basic and acidic residues" evidence="1">
    <location>
        <begin position="552"/>
        <end position="565"/>
    </location>
</feature>
<dbReference type="EMBL" id="DF977576">
    <property type="protein sequence ID" value="GAW27408.1"/>
    <property type="molecule type" value="Genomic_DNA"/>
</dbReference>